<evidence type="ECO:0000256" key="1">
    <source>
        <dbReference type="ARBA" id="ARBA00004141"/>
    </source>
</evidence>
<feature type="transmembrane region" description="Helical" evidence="5">
    <location>
        <begin position="68"/>
        <end position="88"/>
    </location>
</feature>
<dbReference type="PANTHER" id="PTHR37422">
    <property type="entry name" value="TEICHURONIC ACID BIOSYNTHESIS PROTEIN TUAE"/>
    <property type="match status" value="1"/>
</dbReference>
<dbReference type="InterPro" id="IPR007016">
    <property type="entry name" value="O-antigen_ligase-rel_domated"/>
</dbReference>
<feature type="transmembrane region" description="Helical" evidence="5">
    <location>
        <begin position="124"/>
        <end position="143"/>
    </location>
</feature>
<feature type="transmembrane region" description="Helical" evidence="5">
    <location>
        <begin position="237"/>
        <end position="258"/>
    </location>
</feature>
<feature type="transmembrane region" description="Helical" evidence="5">
    <location>
        <begin position="12"/>
        <end position="33"/>
    </location>
</feature>
<dbReference type="SUPFAM" id="SSF48452">
    <property type="entry name" value="TPR-like"/>
    <property type="match status" value="1"/>
</dbReference>
<comment type="subcellular location">
    <subcellularLocation>
        <location evidence="1">Membrane</location>
        <topology evidence="1">Multi-pass membrane protein</topology>
    </subcellularLocation>
</comment>
<feature type="transmembrane region" description="Helical" evidence="5">
    <location>
        <begin position="265"/>
        <end position="285"/>
    </location>
</feature>
<proteinExistence type="predicted"/>
<dbReference type="Gene3D" id="1.25.40.10">
    <property type="entry name" value="Tetratricopeptide repeat domain"/>
    <property type="match status" value="1"/>
</dbReference>
<dbReference type="Pfam" id="PF04932">
    <property type="entry name" value="Wzy_C"/>
    <property type="match status" value="1"/>
</dbReference>
<dbReference type="AlphaFoldDB" id="A0A484HGX6"/>
<keyword evidence="2 5" id="KW-0812">Transmembrane</keyword>
<keyword evidence="4 5" id="KW-0472">Membrane</keyword>
<evidence type="ECO:0000256" key="5">
    <source>
        <dbReference type="SAM" id="Phobius"/>
    </source>
</evidence>
<protein>
    <recommendedName>
        <fullName evidence="6">O-antigen ligase-related domain-containing protein</fullName>
    </recommendedName>
</protein>
<accession>A0A484HGX6</accession>
<feature type="transmembrane region" description="Helical" evidence="5">
    <location>
        <begin position="367"/>
        <end position="387"/>
    </location>
</feature>
<organism evidence="7">
    <name type="scientific">uncultured Desulfobacteraceae bacterium</name>
    <dbReference type="NCBI Taxonomy" id="218296"/>
    <lineage>
        <taxon>Bacteria</taxon>
        <taxon>Pseudomonadati</taxon>
        <taxon>Thermodesulfobacteriota</taxon>
        <taxon>Desulfobacteria</taxon>
        <taxon>Desulfobacterales</taxon>
        <taxon>Desulfobacteraceae</taxon>
        <taxon>environmental samples</taxon>
    </lineage>
</organism>
<dbReference type="InterPro" id="IPR051533">
    <property type="entry name" value="WaaL-like"/>
</dbReference>
<feature type="transmembrane region" description="Helical" evidence="5">
    <location>
        <begin position="100"/>
        <end position="117"/>
    </location>
</feature>
<dbReference type="InterPro" id="IPR011990">
    <property type="entry name" value="TPR-like_helical_dom_sf"/>
</dbReference>
<evidence type="ECO:0000313" key="7">
    <source>
        <dbReference type="EMBL" id="VEN73594.1"/>
    </source>
</evidence>
<keyword evidence="3 5" id="KW-1133">Transmembrane helix</keyword>
<feature type="domain" description="O-antigen ligase-related" evidence="6">
    <location>
        <begin position="220"/>
        <end position="374"/>
    </location>
</feature>
<dbReference type="EMBL" id="CAACVI010000012">
    <property type="protein sequence ID" value="VEN73594.1"/>
    <property type="molecule type" value="Genomic_DNA"/>
</dbReference>
<dbReference type="GO" id="GO:0016020">
    <property type="term" value="C:membrane"/>
    <property type="evidence" value="ECO:0007669"/>
    <property type="project" value="UniProtKB-SubCell"/>
</dbReference>
<sequence length="800" mass="89944">MRLADLKNRLSIRTLPAGLIFIAVNAVYSYMFFHVNSHKIFMALMGATILFAVFELKSLKWPPRPGRLKITAIMAAPLLATLPGYVINAGAANYNFEYELAAHLILILWAAYLFEAVREDKDASALVFFVGLVILYASVWTVLEEARQNPFAIGLFGRAMATFGNPNYFAAFLNILLPLFFVFSLPGPAGSPAEGDAAPRGVLFQIRGLPFKRSHLFFGAVFLLGAASLYLTGTRAAMAASLAGLGFSVLLFSVLSLSPGARKKILWASLAMAALTAPAFLLLWFSSADWILQTRFGALLEIEAWHTRLLPWRTAWASIQSAPLFGHGLGSSYNLFFDFLDPFARLYSYEHSYNHAHSELLEYVQEAGVAGLVVSAAFWGCLIFHLTRSLTRPLTGLEKRLAIGVAGGLLAYLIHASFSVAPRMMVVRLPLWTLFGLTFAMAGRRRESRTEKTSSPPRKWDKWAVAGISALILSAAWALYLPWILRQSDHMSFMKKTDLEMVKYLEKKTDETHKNDIYLVERLMRAQLDMGRFTEMKESLEKIQRLIPHYRETDYYRAVAALSQGNMEEALGAALEKRKRDRAHQPTLRLLFKLSAKQGDKEAFFQSLGDLAVISLFVNKLASYHDLKDIQISRAESHEPICVEAVEDGGARVRLSGAMTDFLFKTVQRHLAMPLGADEKSRLAGFLLQDFLAAPCFNIAIRPEYVSEKDALEKMARRYDPIYARGFNLSEPVIWPGSGDYYAVYIRGERPAREKAPEALRKMEKEMGILKQKTRWDAYVKQRDFLSLLIRSFNEVALWD</sequence>
<feature type="transmembrane region" description="Helical" evidence="5">
    <location>
        <begin position="168"/>
        <end position="185"/>
    </location>
</feature>
<dbReference type="PANTHER" id="PTHR37422:SF23">
    <property type="entry name" value="TEICHURONIC ACID BIOSYNTHESIS PROTEIN TUAE"/>
    <property type="match status" value="1"/>
</dbReference>
<feature type="transmembrane region" description="Helical" evidence="5">
    <location>
        <begin position="214"/>
        <end position="231"/>
    </location>
</feature>
<evidence type="ECO:0000259" key="6">
    <source>
        <dbReference type="Pfam" id="PF04932"/>
    </source>
</evidence>
<evidence type="ECO:0000256" key="4">
    <source>
        <dbReference type="ARBA" id="ARBA00023136"/>
    </source>
</evidence>
<evidence type="ECO:0000256" key="2">
    <source>
        <dbReference type="ARBA" id="ARBA00022692"/>
    </source>
</evidence>
<feature type="transmembrane region" description="Helical" evidence="5">
    <location>
        <begin position="39"/>
        <end position="56"/>
    </location>
</feature>
<reference evidence="7" key="1">
    <citation type="submission" date="2019-01" db="EMBL/GenBank/DDBJ databases">
        <authorList>
            <consortium name="Genoscope - CEA"/>
            <person name="William W."/>
        </authorList>
    </citation>
    <scope>NUCLEOTIDE SEQUENCE</scope>
    <source>
        <strain evidence="7">CR-1</strain>
    </source>
</reference>
<feature type="transmembrane region" description="Helical" evidence="5">
    <location>
        <begin position="463"/>
        <end position="485"/>
    </location>
</feature>
<gene>
    <name evidence="7" type="ORF">EPICR_20059</name>
</gene>
<feature type="transmembrane region" description="Helical" evidence="5">
    <location>
        <begin position="424"/>
        <end position="442"/>
    </location>
</feature>
<evidence type="ECO:0000256" key="3">
    <source>
        <dbReference type="ARBA" id="ARBA00022989"/>
    </source>
</evidence>
<feature type="transmembrane region" description="Helical" evidence="5">
    <location>
        <begin position="399"/>
        <end position="418"/>
    </location>
</feature>
<name>A0A484HGX6_9BACT</name>